<evidence type="ECO:0000256" key="4">
    <source>
        <dbReference type="RuleBase" id="RU369062"/>
    </source>
</evidence>
<dbReference type="GO" id="GO:0006793">
    <property type="term" value="P:phosphorus metabolic process"/>
    <property type="evidence" value="ECO:0007669"/>
    <property type="project" value="InterPro"/>
</dbReference>
<gene>
    <name evidence="7" type="primary">ppk2</name>
    <name evidence="7" type="ORF">C6570_06560</name>
</gene>
<dbReference type="RefSeq" id="WP_106702505.1">
    <property type="nucleotide sequence ID" value="NZ_CP027666.1"/>
</dbReference>
<dbReference type="AlphaFoldDB" id="A0A2S0MDI4"/>
<keyword evidence="8" id="KW-1185">Reference proteome</keyword>
<dbReference type="InterPro" id="IPR027417">
    <property type="entry name" value="P-loop_NTPase"/>
</dbReference>
<feature type="region of interest" description="Disordered" evidence="5">
    <location>
        <begin position="1"/>
        <end position="33"/>
    </location>
</feature>
<organism evidence="7 8">
    <name type="scientific">Ottowia oryzae</name>
    <dbReference type="NCBI Taxonomy" id="2109914"/>
    <lineage>
        <taxon>Bacteria</taxon>
        <taxon>Pseudomonadati</taxon>
        <taxon>Pseudomonadota</taxon>
        <taxon>Betaproteobacteria</taxon>
        <taxon>Burkholderiales</taxon>
        <taxon>Comamonadaceae</taxon>
        <taxon>Ottowia</taxon>
    </lineage>
</organism>
<dbReference type="SUPFAM" id="SSF52540">
    <property type="entry name" value="P-loop containing nucleoside triphosphate hydrolases"/>
    <property type="match status" value="1"/>
</dbReference>
<dbReference type="Proteomes" id="UP000239709">
    <property type="component" value="Chromosome"/>
</dbReference>
<evidence type="ECO:0000256" key="5">
    <source>
        <dbReference type="SAM" id="MobiDB-lite"/>
    </source>
</evidence>
<comment type="function">
    <text evidence="4">Uses inorganic polyphosphate (polyP) as a donor to convert GDP to GTP or ADP to ATP.</text>
</comment>
<sequence length="384" mass="43657">MTRPARTRADAALNGAASRKKANARPVQAGDISPSLKPEALAAYVASEATAAARGAQVEAALRLTQDETVGTAEERARGLLALLEGAAPDDRKALRKALRSARPAADEVDPDEALAPDWRDGGYPYKNLLRRATYEKEKFKLQVELLKLQNWVKETGARVVIIFEGRDAAGKGGTIKRFMEHLNPRGARVVALEKPTPTELGQWYFQRYVQHLPTRGEIVLFDRSWYNRAGVERVMGFCTDKEYQDFMRQAPEFERHLVSSGVYLIKFWFSVSQAEQRRRFKEREGHPLKQWKLSPVDKASLDKWDDYTRAKEQMFFETDTADSPWTVIKSVCKKRARLNAMRYVLHKLPYDNKDLAQIGKLDPLIVGRAHVVYERGERPQALM</sequence>
<evidence type="ECO:0000259" key="6">
    <source>
        <dbReference type="Pfam" id="PF03976"/>
    </source>
</evidence>
<keyword evidence="3 4" id="KW-0418">Kinase</keyword>
<name>A0A2S0MDI4_9BURK</name>
<reference evidence="7 8" key="1">
    <citation type="submission" date="2018-03" db="EMBL/GenBank/DDBJ databases">
        <title>Genome sequencing of Ottowia sp.</title>
        <authorList>
            <person name="Kim S.-J."/>
            <person name="Heo J."/>
            <person name="Kwon S.-W."/>
        </authorList>
    </citation>
    <scope>NUCLEOTIDE SEQUENCE [LARGE SCALE GENOMIC DNA]</scope>
    <source>
        <strain evidence="7 8">KADR8-3</strain>
    </source>
</reference>
<comment type="subunit">
    <text evidence="4">Homotetramer.</text>
</comment>
<dbReference type="GO" id="GO:0008976">
    <property type="term" value="F:polyphosphate kinase activity"/>
    <property type="evidence" value="ECO:0007669"/>
    <property type="project" value="UniProtKB-UniRule"/>
</dbReference>
<dbReference type="NCBIfam" id="TIGR03707">
    <property type="entry name" value="PPK2_P_aer"/>
    <property type="match status" value="1"/>
</dbReference>
<dbReference type="EC" id="2.7.4.-" evidence="4"/>
<dbReference type="EMBL" id="CP027666">
    <property type="protein sequence ID" value="AVO33949.1"/>
    <property type="molecule type" value="Genomic_DNA"/>
</dbReference>
<accession>A0A2S0MDI4</accession>
<proteinExistence type="inferred from homology"/>
<dbReference type="Pfam" id="PF03976">
    <property type="entry name" value="PPK2"/>
    <property type="match status" value="1"/>
</dbReference>
<comment type="similarity">
    <text evidence="1 4">Belongs to the polyphosphate kinase 2 (PPK2) family. Class I subfamily.</text>
</comment>
<evidence type="ECO:0000256" key="2">
    <source>
        <dbReference type="ARBA" id="ARBA00022679"/>
    </source>
</evidence>
<keyword evidence="2 4" id="KW-0808">Transferase</keyword>
<protein>
    <recommendedName>
        <fullName evidence="4">ADP/GDP-polyphosphate phosphotransferase</fullName>
        <ecNumber evidence="4">2.7.4.-</ecNumber>
    </recommendedName>
    <alternativeName>
        <fullName evidence="4">Polyphosphate kinase PPK2</fullName>
    </alternativeName>
</protein>
<evidence type="ECO:0000256" key="1">
    <source>
        <dbReference type="ARBA" id="ARBA00009924"/>
    </source>
</evidence>
<dbReference type="InterPro" id="IPR022486">
    <property type="entry name" value="PPK2_PA0141"/>
</dbReference>
<dbReference type="OrthoDB" id="9775224at2"/>
<dbReference type="PANTHER" id="PTHR34383:SF1">
    <property type="entry name" value="ADP-POLYPHOSPHATE PHOSPHOTRANSFERASE"/>
    <property type="match status" value="1"/>
</dbReference>
<dbReference type="PANTHER" id="PTHR34383">
    <property type="entry name" value="POLYPHOSPHATE:AMP PHOSPHOTRANSFERASE-RELATED"/>
    <property type="match status" value="1"/>
</dbReference>
<dbReference type="InterPro" id="IPR022488">
    <property type="entry name" value="PPK2-related"/>
</dbReference>
<evidence type="ECO:0000313" key="8">
    <source>
        <dbReference type="Proteomes" id="UP000239709"/>
    </source>
</evidence>
<dbReference type="KEGG" id="otk:C6570_06560"/>
<dbReference type="Gene3D" id="3.40.50.300">
    <property type="entry name" value="P-loop containing nucleotide triphosphate hydrolases"/>
    <property type="match status" value="1"/>
</dbReference>
<feature type="domain" description="Polyphosphate kinase-2-related" evidence="6">
    <location>
        <begin position="131"/>
        <end position="355"/>
    </location>
</feature>
<evidence type="ECO:0000313" key="7">
    <source>
        <dbReference type="EMBL" id="AVO33949.1"/>
    </source>
</evidence>
<evidence type="ECO:0000256" key="3">
    <source>
        <dbReference type="ARBA" id="ARBA00022777"/>
    </source>
</evidence>